<dbReference type="Gene3D" id="3.20.20.450">
    <property type="entry name" value="EAL domain"/>
    <property type="match status" value="1"/>
</dbReference>
<evidence type="ECO:0000313" key="3">
    <source>
        <dbReference type="Proteomes" id="UP000317652"/>
    </source>
</evidence>
<dbReference type="PANTHER" id="PTHR33121">
    <property type="entry name" value="CYCLIC DI-GMP PHOSPHODIESTERASE PDEF"/>
    <property type="match status" value="1"/>
</dbReference>
<evidence type="ECO:0000313" key="2">
    <source>
        <dbReference type="EMBL" id="VUS85761.1"/>
    </source>
</evidence>
<organism evidence="2 3">
    <name type="scientific">Klebsiella spallanzanii</name>
    <dbReference type="NCBI Taxonomy" id="2587528"/>
    <lineage>
        <taxon>Bacteria</taxon>
        <taxon>Pseudomonadati</taxon>
        <taxon>Pseudomonadota</taxon>
        <taxon>Gammaproteobacteria</taxon>
        <taxon>Enterobacterales</taxon>
        <taxon>Enterobacteriaceae</taxon>
        <taxon>Klebsiella/Raoultella group</taxon>
        <taxon>Klebsiella</taxon>
    </lineage>
</organism>
<dbReference type="InterPro" id="IPR035919">
    <property type="entry name" value="EAL_sf"/>
</dbReference>
<dbReference type="InterPro" id="IPR001633">
    <property type="entry name" value="EAL_dom"/>
</dbReference>
<feature type="domain" description="EAL" evidence="1">
    <location>
        <begin position="220"/>
        <end position="470"/>
    </location>
</feature>
<proteinExistence type="predicted"/>
<dbReference type="CDD" id="cd01948">
    <property type="entry name" value="EAL"/>
    <property type="match status" value="1"/>
</dbReference>
<comment type="caution">
    <text evidence="2">The sequence shown here is derived from an EMBL/GenBank/DDBJ whole genome shotgun (WGS) entry which is preliminary data.</text>
</comment>
<sequence length="470" mass="53248">MDYILSPCTMTAEGLVGLMSVECQQITVLHPQSENMPSIPSTGMIKRVVVYLPDNPYWLLTTLQETALLLNRTCEPISMLILSRVSAAWLWQTLQKLVTHPQKLVGIRAISSDLPCSQLATLLHGGYHECLCLEQQAMMEEQVWGHKKSGLTLKEVSVLTDLFGGYSINRQSQVKSRSNKTLYCQRKSGLRKMAKHIPLLAANIPGARQKWQTEEASASLSALEREFIQAIHCRQVYPVFQPIVDGQMRLQGFEILVRWYRDGLILSPGEFLPQIRTYYAWLLLTASVLKEAVQHINTCAGRYYFSINVPPCIASSSSLVQMVMAARRQLRRSDWTEKLVLEFSETIDFNPYAQSGKYLARLKEQGFRIMLDDCFSQSSVIFPVRAVQFSDYKLDKSIIDDFQHDPHASALIKSLIYYSKLTGSQCIAEGIDSQKKLNSLLKMGVNHFQGYFISPPVKEMELTATITRFA</sequence>
<name>A0ABY6VHU4_9ENTR</name>
<dbReference type="SUPFAM" id="SSF141868">
    <property type="entry name" value="EAL domain-like"/>
    <property type="match status" value="1"/>
</dbReference>
<evidence type="ECO:0000259" key="1">
    <source>
        <dbReference type="PROSITE" id="PS50883"/>
    </source>
</evidence>
<dbReference type="EMBL" id="CABGGS010000045">
    <property type="protein sequence ID" value="VUS85761.1"/>
    <property type="molecule type" value="Genomic_DNA"/>
</dbReference>
<dbReference type="Proteomes" id="UP000317652">
    <property type="component" value="Unassembled WGS sequence"/>
</dbReference>
<dbReference type="PROSITE" id="PS50883">
    <property type="entry name" value="EAL"/>
    <property type="match status" value="1"/>
</dbReference>
<dbReference type="InterPro" id="IPR050706">
    <property type="entry name" value="Cyclic-di-GMP_PDE-like"/>
</dbReference>
<dbReference type="PANTHER" id="PTHR33121:SF71">
    <property type="entry name" value="OXYGEN SENSOR PROTEIN DOSP"/>
    <property type="match status" value="1"/>
</dbReference>
<reference evidence="2 3" key="1">
    <citation type="submission" date="2019-07" db="EMBL/GenBank/DDBJ databases">
        <authorList>
            <person name="Brisse S."/>
            <person name="Rodrigues C."/>
            <person name="Thorpe H."/>
        </authorList>
    </citation>
    <scope>NUCLEOTIDE SEQUENCE [LARGE SCALE GENOMIC DNA]</scope>
    <source>
        <strain evidence="2">SB6411</strain>
    </source>
</reference>
<dbReference type="Pfam" id="PF00563">
    <property type="entry name" value="EAL"/>
    <property type="match status" value="1"/>
</dbReference>
<keyword evidence="3" id="KW-1185">Reference proteome</keyword>
<dbReference type="SMART" id="SM00052">
    <property type="entry name" value="EAL"/>
    <property type="match status" value="1"/>
</dbReference>
<protein>
    <submittedName>
        <fullName evidence="2">Phytochrome-like protein cph2</fullName>
    </submittedName>
</protein>
<gene>
    <name evidence="2" type="primary">cph2_2</name>
    <name evidence="2" type="ORF">SB6411_03229</name>
</gene>
<accession>A0ABY6VHU4</accession>